<gene>
    <name evidence="7" type="primary">aspS</name>
    <name evidence="9" type="ordered locus">LFE_0729</name>
</gene>
<evidence type="ECO:0000256" key="2">
    <source>
        <dbReference type="ARBA" id="ARBA00022598"/>
    </source>
</evidence>
<dbReference type="InterPro" id="IPR012340">
    <property type="entry name" value="NA-bd_OB-fold"/>
</dbReference>
<dbReference type="InterPro" id="IPR004365">
    <property type="entry name" value="NA-bd_OB_tRNA"/>
</dbReference>
<dbReference type="HAMAP" id="MF_00044">
    <property type="entry name" value="Asp_tRNA_synth_type1"/>
    <property type="match status" value="1"/>
</dbReference>
<dbReference type="Gene3D" id="3.30.930.10">
    <property type="entry name" value="Bira Bifunctional Protein, Domain 2"/>
    <property type="match status" value="1"/>
</dbReference>
<evidence type="ECO:0000256" key="6">
    <source>
        <dbReference type="ARBA" id="ARBA00023146"/>
    </source>
</evidence>
<protein>
    <recommendedName>
        <fullName evidence="7">Aspartate--tRNA(Asp/Asn) ligase</fullName>
        <ecNumber evidence="7">6.1.1.23</ecNumber>
    </recommendedName>
    <alternativeName>
        <fullName evidence="7">Aspartyl-tRNA synthetase</fullName>
        <shortName evidence="7">AspRS</shortName>
    </alternativeName>
    <alternativeName>
        <fullName evidence="7">Non-discriminating aspartyl-tRNA synthetase</fullName>
        <shortName evidence="7">ND-AspRS</shortName>
    </alternativeName>
</protein>
<dbReference type="CDD" id="cd04317">
    <property type="entry name" value="EcAspRS_like_N"/>
    <property type="match status" value="1"/>
</dbReference>
<dbReference type="PATRIC" id="fig|1162668.3.peg.847"/>
<dbReference type="InterPro" id="IPR045864">
    <property type="entry name" value="aa-tRNA-synth_II/BPL/LPL"/>
</dbReference>
<dbReference type="PROSITE" id="PS50862">
    <property type="entry name" value="AA_TRNA_LIGASE_II"/>
    <property type="match status" value="1"/>
</dbReference>
<keyword evidence="4 7" id="KW-0067">ATP-binding</keyword>
<dbReference type="Proteomes" id="UP000007382">
    <property type="component" value="Chromosome"/>
</dbReference>
<keyword evidence="10" id="KW-1185">Reference proteome</keyword>
<feature type="binding site" evidence="7">
    <location>
        <begin position="221"/>
        <end position="223"/>
    </location>
    <ligand>
        <name>ATP</name>
        <dbReference type="ChEBI" id="CHEBI:30616"/>
    </ligand>
</feature>
<dbReference type="InterPro" id="IPR004524">
    <property type="entry name" value="Asp-tRNA-ligase_1"/>
</dbReference>
<feature type="binding site" evidence="7">
    <location>
        <position position="449"/>
    </location>
    <ligand>
        <name>L-aspartate</name>
        <dbReference type="ChEBI" id="CHEBI:29991"/>
    </ligand>
</feature>
<dbReference type="GO" id="GO:0003676">
    <property type="term" value="F:nucleic acid binding"/>
    <property type="evidence" value="ECO:0007669"/>
    <property type="project" value="InterPro"/>
</dbReference>
<proteinExistence type="inferred from homology"/>
<reference evidence="10" key="2">
    <citation type="submission" date="2012-03" db="EMBL/GenBank/DDBJ databases">
        <title>The complete genome sequence of the pioneer microbe on fresh volcanic deposit, Leptospirillum ferrooxidans strain C2-3.</title>
        <authorList>
            <person name="Fujimura R."/>
            <person name="Sato Y."/>
            <person name="Nishizawa T."/>
            <person name="Nanba K."/>
            <person name="Oshima K."/>
            <person name="Hattori M."/>
            <person name="Kamijo T."/>
            <person name="Ohta H."/>
        </authorList>
    </citation>
    <scope>NUCLEOTIDE SEQUENCE [LARGE SCALE GENOMIC DNA]</scope>
    <source>
        <strain evidence="10">C2-3</strain>
    </source>
</reference>
<dbReference type="GO" id="GO:0004815">
    <property type="term" value="F:aspartate-tRNA ligase activity"/>
    <property type="evidence" value="ECO:0007669"/>
    <property type="project" value="UniProtKB-UniRule"/>
</dbReference>
<dbReference type="InterPro" id="IPR002312">
    <property type="entry name" value="Asp/Asn-tRNA-synth_IIb"/>
</dbReference>
<keyword evidence="3 7" id="KW-0547">Nucleotide-binding</keyword>
<dbReference type="InterPro" id="IPR004364">
    <property type="entry name" value="Aa-tRNA-synt_II"/>
</dbReference>
<dbReference type="CDD" id="cd00777">
    <property type="entry name" value="AspRS_core"/>
    <property type="match status" value="1"/>
</dbReference>
<dbReference type="PANTHER" id="PTHR22594">
    <property type="entry name" value="ASPARTYL/LYSYL-TRNA SYNTHETASE"/>
    <property type="match status" value="1"/>
</dbReference>
<keyword evidence="6 7" id="KW-0030">Aminoacyl-tRNA synthetase</keyword>
<feature type="binding site" evidence="7">
    <location>
        <begin position="535"/>
        <end position="538"/>
    </location>
    <ligand>
        <name>ATP</name>
        <dbReference type="ChEBI" id="CHEBI:30616"/>
    </ligand>
</feature>
<dbReference type="SUPFAM" id="SSF50249">
    <property type="entry name" value="Nucleic acid-binding proteins"/>
    <property type="match status" value="1"/>
</dbReference>
<dbReference type="Gene3D" id="2.40.50.140">
    <property type="entry name" value="Nucleic acid-binding proteins"/>
    <property type="match status" value="1"/>
</dbReference>
<dbReference type="InterPro" id="IPR029351">
    <property type="entry name" value="GAD_dom"/>
</dbReference>
<dbReference type="Gene3D" id="3.30.1360.30">
    <property type="entry name" value="GAD-like domain"/>
    <property type="match status" value="1"/>
</dbReference>
<evidence type="ECO:0000256" key="7">
    <source>
        <dbReference type="HAMAP-Rule" id="MF_00044"/>
    </source>
</evidence>
<evidence type="ECO:0000313" key="10">
    <source>
        <dbReference type="Proteomes" id="UP000007382"/>
    </source>
</evidence>
<dbReference type="PANTHER" id="PTHR22594:SF5">
    <property type="entry name" value="ASPARTATE--TRNA LIGASE, MITOCHONDRIAL"/>
    <property type="match status" value="1"/>
</dbReference>
<dbReference type="STRING" id="1162668.LFE_0729"/>
<feature type="domain" description="Aminoacyl-transfer RNA synthetases class-II family profile" evidence="8">
    <location>
        <begin position="142"/>
        <end position="556"/>
    </location>
</feature>
<evidence type="ECO:0000256" key="5">
    <source>
        <dbReference type="ARBA" id="ARBA00022917"/>
    </source>
</evidence>
<feature type="region of interest" description="Aspartate" evidence="7">
    <location>
        <begin position="199"/>
        <end position="202"/>
    </location>
</feature>
<dbReference type="EMBL" id="AP012342">
    <property type="protein sequence ID" value="BAM06444.1"/>
    <property type="molecule type" value="Genomic_DNA"/>
</dbReference>
<evidence type="ECO:0000256" key="1">
    <source>
        <dbReference type="ARBA" id="ARBA00006303"/>
    </source>
</evidence>
<dbReference type="HOGENOM" id="CLU_014330_3_2_0"/>
<comment type="subunit">
    <text evidence="7">Homodimer.</text>
</comment>
<dbReference type="GO" id="GO:0005524">
    <property type="term" value="F:ATP binding"/>
    <property type="evidence" value="ECO:0007669"/>
    <property type="project" value="UniProtKB-UniRule"/>
</dbReference>
<evidence type="ECO:0000313" key="9">
    <source>
        <dbReference type="EMBL" id="BAM06444.1"/>
    </source>
</evidence>
<organism evidence="9 10">
    <name type="scientific">Leptospirillum ferrooxidans (strain C2-3)</name>
    <dbReference type="NCBI Taxonomy" id="1162668"/>
    <lineage>
        <taxon>Bacteria</taxon>
        <taxon>Pseudomonadati</taxon>
        <taxon>Nitrospirota</taxon>
        <taxon>Nitrospiria</taxon>
        <taxon>Nitrospirales</taxon>
        <taxon>Nitrospiraceae</taxon>
        <taxon>Leptospirillum</taxon>
    </lineage>
</organism>
<dbReference type="AlphaFoldDB" id="I0IME5"/>
<dbReference type="InterPro" id="IPR006195">
    <property type="entry name" value="aa-tRNA-synth_II"/>
</dbReference>
<name>I0IME5_LEPFC</name>
<feature type="binding site" evidence="7">
    <location>
        <position position="221"/>
    </location>
    <ligand>
        <name>L-aspartate</name>
        <dbReference type="ChEBI" id="CHEBI:29991"/>
    </ligand>
</feature>
<dbReference type="SUPFAM" id="SSF55681">
    <property type="entry name" value="Class II aaRS and biotin synthetases"/>
    <property type="match status" value="1"/>
</dbReference>
<feature type="binding site" evidence="7">
    <location>
        <position position="175"/>
    </location>
    <ligand>
        <name>L-aspartate</name>
        <dbReference type="ChEBI" id="CHEBI:29991"/>
    </ligand>
</feature>
<evidence type="ECO:0000256" key="3">
    <source>
        <dbReference type="ARBA" id="ARBA00022741"/>
    </source>
</evidence>
<comment type="catalytic activity">
    <reaction evidence="7">
        <text>tRNA(Asx) + L-aspartate + ATP = L-aspartyl-tRNA(Asx) + AMP + diphosphate</text>
        <dbReference type="Rhea" id="RHEA:18349"/>
        <dbReference type="Rhea" id="RHEA-COMP:9710"/>
        <dbReference type="Rhea" id="RHEA-COMP:9711"/>
        <dbReference type="ChEBI" id="CHEBI:29991"/>
        <dbReference type="ChEBI" id="CHEBI:30616"/>
        <dbReference type="ChEBI" id="CHEBI:33019"/>
        <dbReference type="ChEBI" id="CHEBI:78442"/>
        <dbReference type="ChEBI" id="CHEBI:78516"/>
        <dbReference type="ChEBI" id="CHEBI:456215"/>
        <dbReference type="EC" id="6.1.1.23"/>
    </reaction>
</comment>
<feature type="site" description="Important for tRNA non-discrimination" evidence="7">
    <location>
        <position position="31"/>
    </location>
</feature>
<sequence>MVRSHPIIDIVTLPIGSMTTLSGWVQTVRDHGSLLFFDLRDRSGLAQVVIDTEKNPHLIEAAKSMRDEWVVSVHGTIEKRPEGTENSALPTGSLEIRTATITVLNTSPTPPFPIDDRTEISETLRLTYRYLDMRRPELRRNMKLRSEVTHFLRNHLVSQGFWEIETPILTKSTPEGARDFLVPSRLEKGSFYALPQSPQLFKQLLMVGGVEKYYQIARCFRDEDLRSDRQPEFTQVDIEASFLTVDHFLSEMEKMVAALFAQFTHHIPQKPFMRLTYQEAMDHYGTDKPDLRFDLKLVRLDEHVAGSTFKVFLDVLEKKDGSVIGIRYPGGASLSRKEMDTLTQWTISQGASGLAWMKWESGELSSPIAKFFPEATQKAIINSLEAESGDLLLFIADTRSKAQKIMGQLRLHIGDRLNLRHPDHFSLLWVVDFPMFEWNDEENRLDALHHPFTSPHFDDLEKLMTDPLSVRSNAYDLVLNGTELGGGSQRIHERTVQETVLNLLKIEKEEALQKFGFLLDALTYGAPPHLGMALGLDRLIMLLAGASSIRDVIAFPKTQKGSCLMTNAPSDVSLSQLRDLGIRLTSKD</sequence>
<dbReference type="GO" id="GO:0006422">
    <property type="term" value="P:aspartyl-tRNA aminoacylation"/>
    <property type="evidence" value="ECO:0007669"/>
    <property type="project" value="UniProtKB-UniRule"/>
</dbReference>
<evidence type="ECO:0000259" key="8">
    <source>
        <dbReference type="PROSITE" id="PS50862"/>
    </source>
</evidence>
<dbReference type="PRINTS" id="PR01042">
    <property type="entry name" value="TRNASYNTHASP"/>
</dbReference>
<comment type="subcellular location">
    <subcellularLocation>
        <location evidence="7">Cytoplasm</location>
    </subcellularLocation>
</comment>
<evidence type="ECO:0000256" key="4">
    <source>
        <dbReference type="ARBA" id="ARBA00022840"/>
    </source>
</evidence>
<dbReference type="RefSeq" id="WP_014448936.1">
    <property type="nucleotide sequence ID" value="NC_017094.1"/>
</dbReference>
<feature type="binding site" evidence="7">
    <location>
        <position position="483"/>
    </location>
    <ligand>
        <name>ATP</name>
        <dbReference type="ChEBI" id="CHEBI:30616"/>
    </ligand>
</feature>
<reference evidence="9 10" key="1">
    <citation type="journal article" date="2012" name="J. Bacteriol.">
        <title>Complete Genome Sequence of Leptospirillum ferrooxidans Strain C2-3, Isolated from a Fresh Volcanic Ash Deposit on the Island of Miyake, Japan.</title>
        <authorList>
            <person name="Fujimura R."/>
            <person name="Sato Y."/>
            <person name="Nishizawa T."/>
            <person name="Oshima K."/>
            <person name="Kim S.-W."/>
            <person name="Hattori M."/>
            <person name="Kamijo T."/>
            <person name="Ohta H."/>
        </authorList>
    </citation>
    <scope>NUCLEOTIDE SEQUENCE [LARGE SCALE GENOMIC DNA]</scope>
    <source>
        <strain evidence="9 10">C2-3</strain>
    </source>
</reference>
<dbReference type="NCBIfam" id="TIGR00459">
    <property type="entry name" value="aspS_bact"/>
    <property type="match status" value="1"/>
</dbReference>
<dbReference type="SUPFAM" id="SSF55261">
    <property type="entry name" value="GAD domain-like"/>
    <property type="match status" value="1"/>
</dbReference>
<dbReference type="EC" id="6.1.1.23" evidence="7"/>
<dbReference type="Pfam" id="PF02938">
    <property type="entry name" value="GAD"/>
    <property type="match status" value="1"/>
</dbReference>
<keyword evidence="2 7" id="KW-0436">Ligase</keyword>
<dbReference type="Pfam" id="PF00152">
    <property type="entry name" value="tRNA-synt_2"/>
    <property type="match status" value="1"/>
</dbReference>
<feature type="binding site" evidence="7">
    <location>
        <position position="490"/>
    </location>
    <ligand>
        <name>L-aspartate</name>
        <dbReference type="ChEBI" id="CHEBI:29991"/>
    </ligand>
</feature>
<accession>I0IME5</accession>
<dbReference type="GO" id="GO:0005737">
    <property type="term" value="C:cytoplasm"/>
    <property type="evidence" value="ECO:0007669"/>
    <property type="project" value="UniProtKB-SubCell"/>
</dbReference>
<dbReference type="InterPro" id="IPR047090">
    <property type="entry name" value="AspRS_core"/>
</dbReference>
<feature type="site" description="Important for tRNA non-discrimination" evidence="7">
    <location>
        <position position="83"/>
    </location>
</feature>
<dbReference type="Pfam" id="PF01336">
    <property type="entry name" value="tRNA_anti-codon"/>
    <property type="match status" value="1"/>
</dbReference>
<dbReference type="NCBIfam" id="NF001750">
    <property type="entry name" value="PRK00476.1"/>
    <property type="match status" value="1"/>
</dbReference>
<keyword evidence="5 7" id="KW-0648">Protein biosynthesis</keyword>
<dbReference type="eggNOG" id="COG0173">
    <property type="taxonomic scope" value="Bacteria"/>
</dbReference>
<feature type="binding site" evidence="7">
    <location>
        <position position="230"/>
    </location>
    <ligand>
        <name>ATP</name>
        <dbReference type="ChEBI" id="CHEBI:30616"/>
    </ligand>
</feature>
<dbReference type="InterPro" id="IPR047089">
    <property type="entry name" value="Asp-tRNA-ligase_1_N"/>
</dbReference>
<dbReference type="InterPro" id="IPR004115">
    <property type="entry name" value="GAD-like_sf"/>
</dbReference>
<keyword evidence="7" id="KW-0963">Cytoplasm</keyword>
<dbReference type="KEGG" id="lfc:LFE_0729"/>
<dbReference type="OrthoDB" id="9802326at2"/>
<dbReference type="GO" id="GO:0050560">
    <property type="term" value="F:aspartate-tRNA(Asn) ligase activity"/>
    <property type="evidence" value="ECO:0007669"/>
    <property type="project" value="UniProtKB-EC"/>
</dbReference>
<comment type="function">
    <text evidence="7">Aspartyl-tRNA synthetase with relaxed tRNA specificity since it is able to aspartylate not only its cognate tRNA(Asp) but also tRNA(Asn). Reaction proceeds in two steps: L-aspartate is first activated by ATP to form Asp-AMP and then transferred to the acceptor end of tRNA(Asp/Asn).</text>
</comment>
<comment type="similarity">
    <text evidence="1 7">Belongs to the class-II aminoacyl-tRNA synthetase family. Type 1 subfamily.</text>
</comment>